<keyword evidence="4" id="KW-0175">Coiled coil</keyword>
<feature type="transmembrane region" description="Helical" evidence="5">
    <location>
        <begin position="89"/>
        <end position="118"/>
    </location>
</feature>
<feature type="transmembrane region" description="Helical" evidence="5">
    <location>
        <begin position="37"/>
        <end position="55"/>
    </location>
</feature>
<organism evidence="7 8">
    <name type="scientific">Granulicella arctica</name>
    <dbReference type="NCBI Taxonomy" id="940613"/>
    <lineage>
        <taxon>Bacteria</taxon>
        <taxon>Pseudomonadati</taxon>
        <taxon>Acidobacteriota</taxon>
        <taxon>Terriglobia</taxon>
        <taxon>Terriglobales</taxon>
        <taxon>Acidobacteriaceae</taxon>
        <taxon>Granulicella</taxon>
    </lineage>
</organism>
<dbReference type="InterPro" id="IPR011712">
    <property type="entry name" value="Sig_transdc_His_kin_sub3_dim/P"/>
</dbReference>
<evidence type="ECO:0000256" key="4">
    <source>
        <dbReference type="SAM" id="Coils"/>
    </source>
</evidence>
<evidence type="ECO:0000313" key="7">
    <source>
        <dbReference type="EMBL" id="NYF78479.1"/>
    </source>
</evidence>
<dbReference type="GO" id="GO:0000155">
    <property type="term" value="F:phosphorelay sensor kinase activity"/>
    <property type="evidence" value="ECO:0007669"/>
    <property type="project" value="InterPro"/>
</dbReference>
<protein>
    <submittedName>
        <fullName evidence="7">Two-component system sensor histidine kinase DesK</fullName>
        <ecNumber evidence="7">2.7.13.3</ecNumber>
    </submittedName>
</protein>
<evidence type="ECO:0000256" key="5">
    <source>
        <dbReference type="SAM" id="Phobius"/>
    </source>
</evidence>
<dbReference type="GO" id="GO:0046983">
    <property type="term" value="F:protein dimerization activity"/>
    <property type="evidence" value="ECO:0007669"/>
    <property type="project" value="InterPro"/>
</dbReference>
<evidence type="ECO:0000313" key="8">
    <source>
        <dbReference type="Proteomes" id="UP000589520"/>
    </source>
</evidence>
<dbReference type="Pfam" id="PF02518">
    <property type="entry name" value="HATPase_c"/>
    <property type="match status" value="1"/>
</dbReference>
<evidence type="ECO:0000256" key="2">
    <source>
        <dbReference type="ARBA" id="ARBA00022777"/>
    </source>
</evidence>
<feature type="coiled-coil region" evidence="4">
    <location>
        <begin position="153"/>
        <end position="180"/>
    </location>
</feature>
<keyword evidence="5" id="KW-0472">Membrane</keyword>
<reference evidence="7 8" key="1">
    <citation type="submission" date="2020-07" db="EMBL/GenBank/DDBJ databases">
        <title>Genomic Encyclopedia of Type Strains, Phase IV (KMG-V): Genome sequencing to study the core and pangenomes of soil and plant-associated prokaryotes.</title>
        <authorList>
            <person name="Whitman W."/>
        </authorList>
    </citation>
    <scope>NUCLEOTIDE SEQUENCE [LARGE SCALE GENOMIC DNA]</scope>
    <source>
        <strain evidence="7 8">X4EP2</strain>
    </source>
</reference>
<dbReference type="AlphaFoldDB" id="A0A7Y9PF12"/>
<dbReference type="EC" id="2.7.13.3" evidence="7"/>
<dbReference type="Gene3D" id="3.30.565.10">
    <property type="entry name" value="Histidine kinase-like ATPase, C-terminal domain"/>
    <property type="match status" value="1"/>
</dbReference>
<feature type="domain" description="Histidine kinase/HSP90-like ATPase" evidence="6">
    <location>
        <begin position="284"/>
        <end position="371"/>
    </location>
</feature>
<evidence type="ECO:0000256" key="1">
    <source>
        <dbReference type="ARBA" id="ARBA00022679"/>
    </source>
</evidence>
<keyword evidence="2 7" id="KW-0418">Kinase</keyword>
<keyword evidence="3" id="KW-0902">Two-component regulatory system</keyword>
<dbReference type="CDD" id="cd16917">
    <property type="entry name" value="HATPase_UhpB-NarQ-NarX-like"/>
    <property type="match status" value="1"/>
</dbReference>
<keyword evidence="8" id="KW-1185">Reference proteome</keyword>
<dbReference type="Gene3D" id="1.20.5.1930">
    <property type="match status" value="1"/>
</dbReference>
<keyword evidence="5" id="KW-1133">Transmembrane helix</keyword>
<gene>
    <name evidence="7" type="ORF">HDF17_000766</name>
</gene>
<dbReference type="Pfam" id="PF07730">
    <property type="entry name" value="HisKA_3"/>
    <property type="match status" value="1"/>
</dbReference>
<dbReference type="SMART" id="SM00387">
    <property type="entry name" value="HATPase_c"/>
    <property type="match status" value="1"/>
</dbReference>
<accession>A0A7Y9PF12</accession>
<dbReference type="SUPFAM" id="SSF55874">
    <property type="entry name" value="ATPase domain of HSP90 chaperone/DNA topoisomerase II/histidine kinase"/>
    <property type="match status" value="1"/>
</dbReference>
<proteinExistence type="predicted"/>
<dbReference type="Proteomes" id="UP000589520">
    <property type="component" value="Unassembled WGS sequence"/>
</dbReference>
<feature type="transmembrane region" description="Helical" evidence="5">
    <location>
        <begin position="12"/>
        <end position="30"/>
    </location>
</feature>
<dbReference type="InterPro" id="IPR050482">
    <property type="entry name" value="Sensor_HK_TwoCompSys"/>
</dbReference>
<keyword evidence="1 7" id="KW-0808">Transferase</keyword>
<dbReference type="PANTHER" id="PTHR24421">
    <property type="entry name" value="NITRATE/NITRITE SENSOR PROTEIN NARX-RELATED"/>
    <property type="match status" value="1"/>
</dbReference>
<dbReference type="InterPro" id="IPR036890">
    <property type="entry name" value="HATPase_C_sf"/>
</dbReference>
<dbReference type="GO" id="GO:0016020">
    <property type="term" value="C:membrane"/>
    <property type="evidence" value="ECO:0007669"/>
    <property type="project" value="InterPro"/>
</dbReference>
<feature type="transmembrane region" description="Helical" evidence="5">
    <location>
        <begin position="138"/>
        <end position="157"/>
    </location>
</feature>
<dbReference type="InterPro" id="IPR003594">
    <property type="entry name" value="HATPase_dom"/>
</dbReference>
<dbReference type="RefSeq" id="WP_179487911.1">
    <property type="nucleotide sequence ID" value="NZ_JACCCW010000001.1"/>
</dbReference>
<name>A0A7Y9PF12_9BACT</name>
<keyword evidence="5" id="KW-0812">Transmembrane</keyword>
<sequence>MREDDTNSRNSALWQYIWLVYSVFYFIDPVLRHNGRFWIESLVIFVIFVAIYIAFNRANRSWTKFMLLGGMFLLGLLDYPRNEGATSFFIYAAAFLPFLVESVPVVSLLVLTDCLALLAKSLWVMRTTPGQHSLNDPINLGIGMFFVLVVGVINTLAAQQRRANERLQKVERENVQLAAIAERERIARDLHDVLGHTLSVIVLKAELAGRLVELDPQRAMAEIADVERTARTALTEVREAIGGYRSQGLVAEMNMARRALDAAGVVLTLEEIDAGGLPQSLDVEVQTMLSLTLREAVTNIVRHAHATHCRVSFTTTEGQHVLLIEDDGTHPAPCEGNGLRGMRERVQRMGGLFSLETDGGTKVRVAIPAAATVQEAN</sequence>
<comment type="caution">
    <text evidence="7">The sequence shown here is derived from an EMBL/GenBank/DDBJ whole genome shotgun (WGS) entry which is preliminary data.</text>
</comment>
<dbReference type="EMBL" id="JACCCW010000001">
    <property type="protein sequence ID" value="NYF78479.1"/>
    <property type="molecule type" value="Genomic_DNA"/>
</dbReference>
<dbReference type="PANTHER" id="PTHR24421:SF63">
    <property type="entry name" value="SENSOR HISTIDINE KINASE DESK"/>
    <property type="match status" value="1"/>
</dbReference>
<evidence type="ECO:0000256" key="3">
    <source>
        <dbReference type="ARBA" id="ARBA00023012"/>
    </source>
</evidence>
<evidence type="ECO:0000259" key="6">
    <source>
        <dbReference type="SMART" id="SM00387"/>
    </source>
</evidence>